<evidence type="ECO:0000313" key="18">
    <source>
        <dbReference type="Proteomes" id="UP000196694"/>
    </source>
</evidence>
<dbReference type="GO" id="GO:0035598">
    <property type="term" value="F:tRNA (N(6)-L-threonylcarbamoyladenosine(37)-C(2))-methylthiotransferase activity"/>
    <property type="evidence" value="ECO:0007669"/>
    <property type="project" value="UniProtKB-UniRule"/>
</dbReference>
<evidence type="ECO:0000259" key="12">
    <source>
        <dbReference type="PROSITE" id="PS50926"/>
    </source>
</evidence>
<keyword evidence="7 11" id="KW-0479">Metal-binding</keyword>
<dbReference type="PANTHER" id="PTHR11918">
    <property type="entry name" value="RADICAL SAM PROTEINS"/>
    <property type="match status" value="1"/>
</dbReference>
<evidence type="ECO:0000259" key="14">
    <source>
        <dbReference type="PROSITE" id="PS51918"/>
    </source>
</evidence>
<dbReference type="KEGG" id="pdl:Pyrde_0986"/>
<evidence type="ECO:0000259" key="13">
    <source>
        <dbReference type="PROSITE" id="PS51449"/>
    </source>
</evidence>
<dbReference type="InterPro" id="IPR058240">
    <property type="entry name" value="rSAM_sf"/>
</dbReference>
<feature type="domain" description="Radical SAM core" evidence="14">
    <location>
        <begin position="135"/>
        <end position="366"/>
    </location>
</feature>
<evidence type="ECO:0000256" key="11">
    <source>
        <dbReference type="RuleBase" id="RU368081"/>
    </source>
</evidence>
<dbReference type="EC" id="2.8.4.5" evidence="11"/>
<dbReference type="PROSITE" id="PS51918">
    <property type="entry name" value="RADICAL_SAM"/>
    <property type="match status" value="1"/>
</dbReference>
<dbReference type="PROSITE" id="PS50926">
    <property type="entry name" value="TRAM"/>
    <property type="match status" value="1"/>
</dbReference>
<dbReference type="InterPro" id="IPR007197">
    <property type="entry name" value="rSAM"/>
</dbReference>
<evidence type="ECO:0000313" key="17">
    <source>
        <dbReference type="Proteomes" id="UP000058613"/>
    </source>
</evidence>
<dbReference type="InterPro" id="IPR005839">
    <property type="entry name" value="Methylthiotransferase"/>
</dbReference>
<reference evidence="16 18" key="2">
    <citation type="submission" date="2017-05" db="EMBL/GenBank/DDBJ databases">
        <title>The draft genome of the hyperthermophilic archaeon 'Pyrodictium delaneyi strain Hulk', an iron and nitrate reducer, reveals the capacity for sulfate reduction.</title>
        <authorList>
            <person name="Demey L.M."/>
            <person name="Miller C."/>
            <person name="Manzella M."/>
            <person name="Reguera G."/>
            <person name="Kashefi K."/>
        </authorList>
    </citation>
    <scope>NUCLEOTIDE SEQUENCE [LARGE SCALE GENOMIC DNA]</scope>
    <source>
        <strain evidence="16 18">Hulk</strain>
    </source>
</reference>
<dbReference type="Gene3D" id="3.40.50.12160">
    <property type="entry name" value="Methylthiotransferase, N-terminal domain"/>
    <property type="match status" value="1"/>
</dbReference>
<proteinExistence type="inferred from homology"/>
<dbReference type="EMBL" id="NCQP01000001">
    <property type="protein sequence ID" value="OWJ55371.1"/>
    <property type="molecule type" value="Genomic_DNA"/>
</dbReference>
<dbReference type="SFLD" id="SFLDG01082">
    <property type="entry name" value="B12-binding_domain_containing"/>
    <property type="match status" value="1"/>
</dbReference>
<dbReference type="GO" id="GO:0046872">
    <property type="term" value="F:metal ion binding"/>
    <property type="evidence" value="ECO:0007669"/>
    <property type="project" value="UniProtKB-UniRule"/>
</dbReference>
<comment type="cofactor">
    <cofactor evidence="11">
        <name>[4Fe-4S] cluster</name>
        <dbReference type="ChEBI" id="CHEBI:49883"/>
    </cofactor>
    <text evidence="11">Binds 1 or 2 [4Fe-4S] cluster. One cluster is coordinated with 3 cysteines and an exchangeable S-adenosyl-L-methionine.</text>
</comment>
<keyword evidence="9 11" id="KW-0411">Iron-sulfur</keyword>
<organism evidence="15 17">
    <name type="scientific">Pyrodictium delaneyi</name>
    <dbReference type="NCBI Taxonomy" id="1273541"/>
    <lineage>
        <taxon>Archaea</taxon>
        <taxon>Thermoproteota</taxon>
        <taxon>Thermoprotei</taxon>
        <taxon>Desulfurococcales</taxon>
        <taxon>Pyrodictiaceae</taxon>
        <taxon>Pyrodictium</taxon>
    </lineage>
</organism>
<comment type="function">
    <text evidence="1 11">Catalyzes the methylthiolation of N6-threonylcarbamoyladenosine (t(6)A), leading to the formation of 2-methylthio-N6-threonylcarbamoyladenosine (ms(2)t(6)A) at position 37 in tRNAs that read codons beginning with adenine.</text>
</comment>
<dbReference type="SFLD" id="SFLDG01061">
    <property type="entry name" value="methylthiotransferase"/>
    <property type="match status" value="1"/>
</dbReference>
<evidence type="ECO:0000256" key="7">
    <source>
        <dbReference type="ARBA" id="ARBA00022723"/>
    </source>
</evidence>
<dbReference type="PROSITE" id="PS51449">
    <property type="entry name" value="MTTASE_N"/>
    <property type="match status" value="1"/>
</dbReference>
<dbReference type="InterPro" id="IPR002792">
    <property type="entry name" value="TRAM_dom"/>
</dbReference>
<evidence type="ECO:0000256" key="9">
    <source>
        <dbReference type="ARBA" id="ARBA00023014"/>
    </source>
</evidence>
<dbReference type="PATRIC" id="fig|1273541.4.peg.1059"/>
<feature type="domain" description="MTTase N-terminal" evidence="13">
    <location>
        <begin position="2"/>
        <end position="116"/>
    </location>
</feature>
<evidence type="ECO:0000256" key="6">
    <source>
        <dbReference type="ARBA" id="ARBA00022694"/>
    </source>
</evidence>
<keyword evidence="18" id="KW-1185">Reference proteome</keyword>
<keyword evidence="3 11" id="KW-0004">4Fe-4S</keyword>
<dbReference type="PANTHER" id="PTHR11918:SF45">
    <property type="entry name" value="THREONYLCARBAMOYLADENOSINE TRNA METHYLTHIOTRANSFERASE"/>
    <property type="match status" value="1"/>
</dbReference>
<dbReference type="NCBIfam" id="TIGR00089">
    <property type="entry name" value="MiaB/RimO family radical SAM methylthiotransferase"/>
    <property type="match status" value="1"/>
</dbReference>
<accession>A0A0P0N308</accession>
<dbReference type="InterPro" id="IPR006466">
    <property type="entry name" value="MiaB-like_arc_euk"/>
</dbReference>
<dbReference type="SMART" id="SM00729">
    <property type="entry name" value="Elp3"/>
    <property type="match status" value="1"/>
</dbReference>
<keyword evidence="6 11" id="KW-0819">tRNA processing</keyword>
<dbReference type="EMBL" id="CP013011">
    <property type="protein sequence ID" value="ALL01034.1"/>
    <property type="molecule type" value="Genomic_DNA"/>
</dbReference>
<dbReference type="GeneID" id="26099324"/>
<dbReference type="Pfam" id="PF00919">
    <property type="entry name" value="UPF0004"/>
    <property type="match status" value="1"/>
</dbReference>
<dbReference type="NCBIfam" id="TIGR01578">
    <property type="entry name" value="MiaB-like-B"/>
    <property type="match status" value="1"/>
</dbReference>
<evidence type="ECO:0000256" key="1">
    <source>
        <dbReference type="ARBA" id="ARBA00002399"/>
    </source>
</evidence>
<dbReference type="SFLD" id="SFLDS00029">
    <property type="entry name" value="Radical_SAM"/>
    <property type="match status" value="1"/>
</dbReference>
<evidence type="ECO:0000256" key="3">
    <source>
        <dbReference type="ARBA" id="ARBA00022485"/>
    </source>
</evidence>
<evidence type="ECO:0000313" key="15">
    <source>
        <dbReference type="EMBL" id="ALL01034.1"/>
    </source>
</evidence>
<dbReference type="AlphaFoldDB" id="A0A0P0N308"/>
<dbReference type="Gene3D" id="3.80.30.20">
    <property type="entry name" value="tm_1862 like domain"/>
    <property type="match status" value="1"/>
</dbReference>
<keyword evidence="4 11" id="KW-0808">Transferase</keyword>
<reference evidence="15 17" key="1">
    <citation type="submission" date="2015-10" db="EMBL/GenBank/DDBJ databases">
        <title>Complete genome sequence of hyperthermophilic archaeon Pyrodictium delaneyi Su06.</title>
        <authorList>
            <person name="Jung J.-H."/>
            <person name="Lin J."/>
            <person name="Holden J.F."/>
            <person name="Park C.-S."/>
        </authorList>
    </citation>
    <scope>NUCLEOTIDE SEQUENCE [LARGE SCALE GENOMIC DNA]</scope>
    <source>
        <strain evidence="15 17">Su06</strain>
    </source>
</reference>
<sequence>MPRVYFETYGCALNNADTAIMKSVLASRGYVIVDDIDDADIIILNTCTVRMDTEERMRRRIVELYKTAKKRSAVLVVTGCMASAQPYTVKRIAPDAILVSTHNVHRVDEALETGKSLLGEPSRPKTLYTPDPGLMQRGRIAEIPIADGCVNDCSFCITKLARRRVYSRPMENIVRLVEALARRGVVEIRITGQDVAVYGVDIYGKRMLPELLERLAEIEGNFMIRVGMMSPEQLEPVLDEFIEALRKPRFFKFVHLPVQSGDDRVLKIMKRRYTVDQYRGIVKEIRRKIPGVMLATDIIVGHPGEDEEAFMNTVKLVEELRFERVHLAQYTPRPRTVAAGLPQVPDPIKKQRSKQLMNIIERIGLEEHMRYVGTRATALVVSLGERGGLDAKLYNYMPVVLPEGSAKPGEWRCIEVTGATWYDLRGRVIEC</sequence>
<protein>
    <recommendedName>
        <fullName evidence="11">tRNA-t(6)A37 methylthiotransferase</fullName>
        <ecNumber evidence="11">2.8.4.5</ecNumber>
    </recommendedName>
</protein>
<dbReference type="SUPFAM" id="SSF102114">
    <property type="entry name" value="Radical SAM enzymes"/>
    <property type="match status" value="1"/>
</dbReference>
<evidence type="ECO:0000256" key="2">
    <source>
        <dbReference type="ARBA" id="ARBA00008616"/>
    </source>
</evidence>
<comment type="catalytic activity">
    <reaction evidence="10 11">
        <text>N(6)-L-threonylcarbamoyladenosine(37) in tRNA + (sulfur carrier)-SH + AH2 + 2 S-adenosyl-L-methionine = 2-methylsulfanyl-N(6)-L-threonylcarbamoyladenosine(37) in tRNA + (sulfur carrier)-H + 5'-deoxyadenosine + L-methionine + A + S-adenosyl-L-homocysteine + 2 H(+)</text>
        <dbReference type="Rhea" id="RHEA:37075"/>
        <dbReference type="Rhea" id="RHEA-COMP:10163"/>
        <dbReference type="Rhea" id="RHEA-COMP:11092"/>
        <dbReference type="Rhea" id="RHEA-COMP:14737"/>
        <dbReference type="Rhea" id="RHEA-COMP:14739"/>
        <dbReference type="ChEBI" id="CHEBI:13193"/>
        <dbReference type="ChEBI" id="CHEBI:15378"/>
        <dbReference type="ChEBI" id="CHEBI:17319"/>
        <dbReference type="ChEBI" id="CHEBI:17499"/>
        <dbReference type="ChEBI" id="CHEBI:29917"/>
        <dbReference type="ChEBI" id="CHEBI:57844"/>
        <dbReference type="ChEBI" id="CHEBI:57856"/>
        <dbReference type="ChEBI" id="CHEBI:59789"/>
        <dbReference type="ChEBI" id="CHEBI:64428"/>
        <dbReference type="ChEBI" id="CHEBI:74418"/>
        <dbReference type="ChEBI" id="CHEBI:74420"/>
        <dbReference type="EC" id="2.8.4.5"/>
    </reaction>
</comment>
<dbReference type="RefSeq" id="WP_055408749.1">
    <property type="nucleotide sequence ID" value="NZ_CP013011.1"/>
</dbReference>
<dbReference type="InterPro" id="IPR038135">
    <property type="entry name" value="Methylthiotransferase_N_sf"/>
</dbReference>
<dbReference type="GO" id="GO:0051539">
    <property type="term" value="F:4 iron, 4 sulfur cluster binding"/>
    <property type="evidence" value="ECO:0007669"/>
    <property type="project" value="UniProtKB-UniRule"/>
</dbReference>
<name>A0A0P0N308_9CREN</name>
<evidence type="ECO:0000313" key="16">
    <source>
        <dbReference type="EMBL" id="OWJ55371.1"/>
    </source>
</evidence>
<dbReference type="STRING" id="1273541.Pyrde_0986"/>
<comment type="similarity">
    <text evidence="2 11">Belongs to the methylthiotransferase family. CDKAL1 subfamily.</text>
</comment>
<keyword evidence="8 11" id="KW-0408">Iron</keyword>
<keyword evidence="5 11" id="KW-0949">S-adenosyl-L-methionine</keyword>
<dbReference type="Proteomes" id="UP000196694">
    <property type="component" value="Unassembled WGS sequence"/>
</dbReference>
<gene>
    <name evidence="16" type="ORF">Pdsh_00720</name>
    <name evidence="15" type="ORF">Pyrde_0986</name>
</gene>
<evidence type="ECO:0000256" key="5">
    <source>
        <dbReference type="ARBA" id="ARBA00022691"/>
    </source>
</evidence>
<feature type="domain" description="TRAM" evidence="12">
    <location>
        <begin position="369"/>
        <end position="430"/>
    </location>
</feature>
<evidence type="ECO:0000256" key="4">
    <source>
        <dbReference type="ARBA" id="ARBA00022679"/>
    </source>
</evidence>
<evidence type="ECO:0000256" key="10">
    <source>
        <dbReference type="ARBA" id="ARBA00051661"/>
    </source>
</evidence>
<dbReference type="FunFam" id="3.40.50.12160:FF:000003">
    <property type="entry name" value="CDK5 regulatory subunit-associated protein 1"/>
    <property type="match status" value="1"/>
</dbReference>
<dbReference type="FunFam" id="3.80.30.20:FF:000002">
    <property type="entry name" value="threonylcarbamoyladenosine tRNA methylthiotransferase isoform X2"/>
    <property type="match status" value="1"/>
</dbReference>
<dbReference type="OrthoDB" id="372134at2157"/>
<dbReference type="InterPro" id="IPR013848">
    <property type="entry name" value="Methylthiotransferase_N"/>
</dbReference>
<dbReference type="Proteomes" id="UP000058613">
    <property type="component" value="Chromosome"/>
</dbReference>
<dbReference type="InterPro" id="IPR023404">
    <property type="entry name" value="rSAM_horseshoe"/>
</dbReference>
<evidence type="ECO:0000256" key="8">
    <source>
        <dbReference type="ARBA" id="ARBA00023004"/>
    </source>
</evidence>
<dbReference type="Pfam" id="PF04055">
    <property type="entry name" value="Radical_SAM"/>
    <property type="match status" value="1"/>
</dbReference>
<dbReference type="InterPro" id="IPR006638">
    <property type="entry name" value="Elp3/MiaA/NifB-like_rSAM"/>
</dbReference>
<dbReference type="CDD" id="cd01335">
    <property type="entry name" value="Radical_SAM"/>
    <property type="match status" value="1"/>
</dbReference>